<dbReference type="GeneID" id="8238567"/>
<evidence type="ECO:0008006" key="6">
    <source>
        <dbReference type="Google" id="ProtNLM"/>
    </source>
</evidence>
<feature type="compositionally biased region" description="Polar residues" evidence="1">
    <location>
        <begin position="90"/>
        <end position="110"/>
    </location>
</feature>
<keyword evidence="2" id="KW-0472">Membrane</keyword>
<dbReference type="PANTHER" id="PTHR31193">
    <property type="entry name" value="TRANSMEMBRANE PROTEIN C9ORF91"/>
    <property type="match status" value="1"/>
</dbReference>
<dbReference type="STRING" id="121224.E0VVH9"/>
<sequence>MSTPENTNNPGTKTWVTFDEDSPEGKAPKESQENSSAIIKPESTQINIENGKPDGEGNGEESAGNKTAAVITPESVHINVGRTSMNRSVQLESQNNPSTNSKIPDSSKSGLKNVDLRENVNGNSVGNSRISNIGNAVIRQGFANGDIIVTLLPVNTRWPWITPAQFRPELVPEELMAQSLTLTIEDYVSVMELLTNDLRFNMYNICYKRILVLWIFTAFMVLLGLLFSGITGLTLFGLGVMWLILNAAAIFLCMWIKIKLNHNLEKCLGQVNKHLLKHKIILGLDDRGKISCHKVNLCFIYFNTADCIKKLEEVIEKEEREGRPVNSNQSDKERKRQFQQRMDIEDNDIIVQGANTTRLPRKRGKGEQVLTRYLQRWSKDFLRRRLDWTVDEAGGNPVDPRHLASALCPCQYVEEYLRNKPHSDRRAFCPCFSSWLVERGLD</sequence>
<proteinExistence type="predicted"/>
<feature type="compositionally biased region" description="Polar residues" evidence="1">
    <location>
        <begin position="1"/>
        <end position="15"/>
    </location>
</feature>
<dbReference type="Pfam" id="PF14800">
    <property type="entry name" value="DUF4481"/>
    <property type="match status" value="1"/>
</dbReference>
<dbReference type="EMBL" id="AAZO01005641">
    <property type="status" value="NOT_ANNOTATED_CDS"/>
    <property type="molecule type" value="Genomic_DNA"/>
</dbReference>
<evidence type="ECO:0000313" key="3">
    <source>
        <dbReference type="EMBL" id="EEB17385.1"/>
    </source>
</evidence>
<organism>
    <name type="scientific">Pediculus humanus subsp. corporis</name>
    <name type="common">Body louse</name>
    <dbReference type="NCBI Taxonomy" id="121224"/>
    <lineage>
        <taxon>Eukaryota</taxon>
        <taxon>Metazoa</taxon>
        <taxon>Ecdysozoa</taxon>
        <taxon>Arthropoda</taxon>
        <taxon>Hexapoda</taxon>
        <taxon>Insecta</taxon>
        <taxon>Pterygota</taxon>
        <taxon>Neoptera</taxon>
        <taxon>Paraneoptera</taxon>
        <taxon>Psocodea</taxon>
        <taxon>Troctomorpha</taxon>
        <taxon>Phthiraptera</taxon>
        <taxon>Anoplura</taxon>
        <taxon>Pediculidae</taxon>
        <taxon>Pediculus</taxon>
    </lineage>
</organism>
<evidence type="ECO:0000256" key="1">
    <source>
        <dbReference type="SAM" id="MobiDB-lite"/>
    </source>
</evidence>
<feature type="transmembrane region" description="Helical" evidence="2">
    <location>
        <begin position="210"/>
        <end position="230"/>
    </location>
</feature>
<accession>E0VVH9</accession>
<keyword evidence="2" id="KW-1133">Transmembrane helix</keyword>
<feature type="region of interest" description="Disordered" evidence="1">
    <location>
        <begin position="1"/>
        <end position="66"/>
    </location>
</feature>
<name>E0VVH9_PEDHC</name>
<reference evidence="4" key="3">
    <citation type="submission" date="2020-05" db="UniProtKB">
        <authorList>
            <consortium name="EnsemblMetazoa"/>
        </authorList>
    </citation>
    <scope>IDENTIFICATION</scope>
    <source>
        <strain evidence="4">USDA</strain>
    </source>
</reference>
<dbReference type="RefSeq" id="XP_002430123.1">
    <property type="nucleotide sequence ID" value="XM_002430078.1"/>
</dbReference>
<reference evidence="3" key="1">
    <citation type="submission" date="2007-04" db="EMBL/GenBank/DDBJ databases">
        <title>Annotation of Pediculus humanus corporis strain USDA.</title>
        <authorList>
            <person name="Kirkness E."/>
            <person name="Hannick L."/>
            <person name="Hass B."/>
            <person name="Bruggner R."/>
            <person name="Lawson D."/>
            <person name="Bidwell S."/>
            <person name="Joardar V."/>
            <person name="Caler E."/>
            <person name="Walenz B."/>
            <person name="Inman J."/>
            <person name="Schobel S."/>
            <person name="Galinsky K."/>
            <person name="Amedeo P."/>
            <person name="Strausberg R."/>
        </authorList>
    </citation>
    <scope>NUCLEOTIDE SEQUENCE</scope>
    <source>
        <strain evidence="3">USDA</strain>
    </source>
</reference>
<dbReference type="OMA" id="VNTRWPW"/>
<dbReference type="PANTHER" id="PTHR31193:SF1">
    <property type="entry name" value="TRANSMEMBRANE PROTEIN 268"/>
    <property type="match status" value="1"/>
</dbReference>
<feature type="region of interest" description="Disordered" evidence="1">
    <location>
        <begin position="90"/>
        <end position="112"/>
    </location>
</feature>
<dbReference type="CTD" id="8238567"/>
<dbReference type="KEGG" id="phu:Phum_PHUM463520"/>
<keyword evidence="2" id="KW-0812">Transmembrane</keyword>
<evidence type="ECO:0000313" key="5">
    <source>
        <dbReference type="Proteomes" id="UP000009046"/>
    </source>
</evidence>
<evidence type="ECO:0000313" key="4">
    <source>
        <dbReference type="EnsemblMetazoa" id="PHUM463520-PA"/>
    </source>
</evidence>
<feature type="compositionally biased region" description="Polar residues" evidence="1">
    <location>
        <begin position="33"/>
        <end position="48"/>
    </location>
</feature>
<dbReference type="AlphaFoldDB" id="E0VVH9"/>
<feature type="region of interest" description="Disordered" evidence="1">
    <location>
        <begin position="319"/>
        <end position="338"/>
    </location>
</feature>
<reference evidence="3" key="2">
    <citation type="submission" date="2007-04" db="EMBL/GenBank/DDBJ databases">
        <title>The genome of the human body louse.</title>
        <authorList>
            <consortium name="The Human Body Louse Genome Consortium"/>
            <person name="Kirkness E."/>
            <person name="Walenz B."/>
            <person name="Hass B."/>
            <person name="Bruggner R."/>
            <person name="Strausberg R."/>
        </authorList>
    </citation>
    <scope>NUCLEOTIDE SEQUENCE</scope>
    <source>
        <strain evidence="3">USDA</strain>
    </source>
</reference>
<dbReference type="HOGENOM" id="CLU_035551_0_0_1"/>
<keyword evidence="5" id="KW-1185">Reference proteome</keyword>
<dbReference type="eggNOG" id="ENOG502QVSM">
    <property type="taxonomic scope" value="Eukaryota"/>
</dbReference>
<dbReference type="InterPro" id="IPR028054">
    <property type="entry name" value="DUF4481"/>
</dbReference>
<dbReference type="FunCoup" id="E0VVH9">
    <property type="interactions" value="10"/>
</dbReference>
<evidence type="ECO:0000256" key="2">
    <source>
        <dbReference type="SAM" id="Phobius"/>
    </source>
</evidence>
<dbReference type="OrthoDB" id="8250049at2759"/>
<dbReference type="EnsemblMetazoa" id="PHUM463520-RA">
    <property type="protein sequence ID" value="PHUM463520-PA"/>
    <property type="gene ID" value="PHUM463520"/>
</dbReference>
<dbReference type="VEuPathDB" id="VectorBase:PHUM463520"/>
<gene>
    <name evidence="4" type="primary">8238567</name>
    <name evidence="3" type="ORF">Phum_PHUM463520</name>
</gene>
<dbReference type="EMBL" id="DS235812">
    <property type="protein sequence ID" value="EEB17385.1"/>
    <property type="molecule type" value="Genomic_DNA"/>
</dbReference>
<protein>
    <recommendedName>
        <fullName evidence="6">Transmembrane protein 268</fullName>
    </recommendedName>
</protein>
<feature type="transmembrane region" description="Helical" evidence="2">
    <location>
        <begin position="236"/>
        <end position="256"/>
    </location>
</feature>
<dbReference type="Proteomes" id="UP000009046">
    <property type="component" value="Unassembled WGS sequence"/>
</dbReference>
<dbReference type="InParanoid" id="E0VVH9"/>
<feature type="compositionally biased region" description="Basic and acidic residues" evidence="1">
    <location>
        <begin position="23"/>
        <end position="32"/>
    </location>
</feature>